<evidence type="ECO:0000313" key="2">
    <source>
        <dbReference type="EMBL" id="KKS20921.1"/>
    </source>
</evidence>
<keyword evidence="2" id="KW-0540">Nuclease</keyword>
<comment type="caution">
    <text evidence="2">The sequence shown here is derived from an EMBL/GenBank/DDBJ whole genome shotgun (WGS) entry which is preliminary data.</text>
</comment>
<feature type="domain" description="Homing endonuclease LAGLIDADG" evidence="1">
    <location>
        <begin position="9"/>
        <end position="168"/>
    </location>
</feature>
<dbReference type="AlphaFoldDB" id="A0A0G0ZFU5"/>
<dbReference type="Pfam" id="PF03161">
    <property type="entry name" value="LAGLIDADG_2"/>
    <property type="match status" value="1"/>
</dbReference>
<reference evidence="2 3" key="1">
    <citation type="journal article" date="2015" name="Nature">
        <title>rRNA introns, odd ribosomes, and small enigmatic genomes across a large radiation of phyla.</title>
        <authorList>
            <person name="Brown C.T."/>
            <person name="Hug L.A."/>
            <person name="Thomas B.C."/>
            <person name="Sharon I."/>
            <person name="Castelle C.J."/>
            <person name="Singh A."/>
            <person name="Wilkins M.J."/>
            <person name="Williams K.H."/>
            <person name="Banfield J.F."/>
        </authorList>
    </citation>
    <scope>NUCLEOTIDE SEQUENCE [LARGE SCALE GENOMIC DNA]</scope>
</reference>
<dbReference type="InterPro" id="IPR027434">
    <property type="entry name" value="Homing_endonucl"/>
</dbReference>
<dbReference type="EMBL" id="LCBX01000012">
    <property type="protein sequence ID" value="KKS20921.1"/>
    <property type="molecule type" value="Genomic_DNA"/>
</dbReference>
<accession>A0A0G0ZFU5</accession>
<proteinExistence type="predicted"/>
<dbReference type="SUPFAM" id="SSF55608">
    <property type="entry name" value="Homing endonucleases"/>
    <property type="match status" value="1"/>
</dbReference>
<evidence type="ECO:0000313" key="3">
    <source>
        <dbReference type="Proteomes" id="UP000034507"/>
    </source>
</evidence>
<sequence>MGSLTDVQRSIVIGKLLGDGSLRKKANTLLEINHSYKQKDYVFWLYDVFREHVLTPPKLRVSGIKRFSYRFTTRSLSDLNSFYKEFYPNNGTKIVSKTLKLDPLSLAIWFMDDGSKTRTSVYLNTQQFCIEDQQLLLVKLKELGIVASLNKDKSYFRIRLAGSSVNTFTEYVKPNLLPSMEYKLP</sequence>
<organism evidence="2 3">
    <name type="scientific">candidate division WWE3 bacterium GW2011_GWC1_41_7</name>
    <dbReference type="NCBI Taxonomy" id="1619119"/>
    <lineage>
        <taxon>Bacteria</taxon>
        <taxon>Katanobacteria</taxon>
    </lineage>
</organism>
<name>A0A0G0ZFU5_UNCKA</name>
<dbReference type="Gene3D" id="3.10.28.10">
    <property type="entry name" value="Homing endonucleases"/>
    <property type="match status" value="2"/>
</dbReference>
<evidence type="ECO:0000259" key="1">
    <source>
        <dbReference type="Pfam" id="PF03161"/>
    </source>
</evidence>
<dbReference type="InterPro" id="IPR004860">
    <property type="entry name" value="LAGLIDADG_dom"/>
</dbReference>
<dbReference type="GO" id="GO:0004519">
    <property type="term" value="F:endonuclease activity"/>
    <property type="evidence" value="ECO:0007669"/>
    <property type="project" value="UniProtKB-KW"/>
</dbReference>
<gene>
    <name evidence="2" type="ORF">UU77_C0012G0003</name>
</gene>
<keyword evidence="2" id="KW-0255">Endonuclease</keyword>
<dbReference type="Proteomes" id="UP000034507">
    <property type="component" value="Unassembled WGS sequence"/>
</dbReference>
<protein>
    <submittedName>
        <fullName evidence="2">LAGLIDADG homing endonuclease</fullName>
    </submittedName>
</protein>
<keyword evidence="2" id="KW-0378">Hydrolase</keyword>